<evidence type="ECO:0000256" key="3">
    <source>
        <dbReference type="SAM" id="SignalP"/>
    </source>
</evidence>
<feature type="signal peptide" evidence="3">
    <location>
        <begin position="1"/>
        <end position="24"/>
    </location>
</feature>
<organism evidence="4 5">
    <name type="scientific">Actinomortierella ambigua</name>
    <dbReference type="NCBI Taxonomy" id="1343610"/>
    <lineage>
        <taxon>Eukaryota</taxon>
        <taxon>Fungi</taxon>
        <taxon>Fungi incertae sedis</taxon>
        <taxon>Mucoromycota</taxon>
        <taxon>Mortierellomycotina</taxon>
        <taxon>Mortierellomycetes</taxon>
        <taxon>Mortierellales</taxon>
        <taxon>Mortierellaceae</taxon>
        <taxon>Actinomortierella</taxon>
    </lineage>
</organism>
<protein>
    <recommendedName>
        <fullName evidence="6">Pheromone receptor</fullName>
    </recommendedName>
</protein>
<comment type="caution">
    <text evidence="4">The sequence shown here is derived from an EMBL/GenBank/DDBJ whole genome shotgun (WGS) entry which is preliminary data.</text>
</comment>
<name>A0A9P6QAC2_9FUNG</name>
<dbReference type="EMBL" id="JAAAJB010000192">
    <property type="protein sequence ID" value="KAG0262282.1"/>
    <property type="molecule type" value="Genomic_DNA"/>
</dbReference>
<gene>
    <name evidence="4" type="ORF">DFQ27_002460</name>
</gene>
<evidence type="ECO:0000256" key="1">
    <source>
        <dbReference type="SAM" id="MobiDB-lite"/>
    </source>
</evidence>
<feature type="chain" id="PRO_5040446562" description="Pheromone receptor" evidence="3">
    <location>
        <begin position="25"/>
        <end position="911"/>
    </location>
</feature>
<reference evidence="4" key="1">
    <citation type="journal article" date="2020" name="Fungal Divers.">
        <title>Resolving the Mortierellaceae phylogeny through synthesis of multi-gene phylogenetics and phylogenomics.</title>
        <authorList>
            <person name="Vandepol N."/>
            <person name="Liber J."/>
            <person name="Desiro A."/>
            <person name="Na H."/>
            <person name="Kennedy M."/>
            <person name="Barry K."/>
            <person name="Grigoriev I.V."/>
            <person name="Miller A.N."/>
            <person name="O'Donnell K."/>
            <person name="Stajich J.E."/>
            <person name="Bonito G."/>
        </authorList>
    </citation>
    <scope>NUCLEOTIDE SEQUENCE</scope>
    <source>
        <strain evidence="4">BC1065</strain>
    </source>
</reference>
<keyword evidence="5" id="KW-1185">Reference proteome</keyword>
<feature type="transmembrane region" description="Helical" evidence="2">
    <location>
        <begin position="145"/>
        <end position="164"/>
    </location>
</feature>
<dbReference type="OrthoDB" id="26203at2759"/>
<keyword evidence="2" id="KW-0472">Membrane</keyword>
<feature type="region of interest" description="Disordered" evidence="1">
    <location>
        <begin position="25"/>
        <end position="63"/>
    </location>
</feature>
<proteinExistence type="predicted"/>
<keyword evidence="2" id="KW-1133">Transmembrane helix</keyword>
<feature type="transmembrane region" description="Helical" evidence="2">
    <location>
        <begin position="222"/>
        <end position="247"/>
    </location>
</feature>
<keyword evidence="2" id="KW-0812">Transmembrane</keyword>
<dbReference type="Proteomes" id="UP000807716">
    <property type="component" value="Unassembled WGS sequence"/>
</dbReference>
<feature type="transmembrane region" description="Helical" evidence="2">
    <location>
        <begin position="372"/>
        <end position="391"/>
    </location>
</feature>
<evidence type="ECO:0000313" key="5">
    <source>
        <dbReference type="Proteomes" id="UP000807716"/>
    </source>
</evidence>
<feature type="region of interest" description="Disordered" evidence="1">
    <location>
        <begin position="643"/>
        <end position="749"/>
    </location>
</feature>
<dbReference type="PANTHER" id="PTHR31787">
    <property type="entry name" value="G-PROTEIN-COUPLED RECEPTOR GPCR FAMILY PROTEIN"/>
    <property type="match status" value="1"/>
</dbReference>
<evidence type="ECO:0008006" key="6">
    <source>
        <dbReference type="Google" id="ProtNLM"/>
    </source>
</evidence>
<feature type="compositionally biased region" description="Low complexity" evidence="1">
    <location>
        <begin position="685"/>
        <end position="710"/>
    </location>
</feature>
<feature type="compositionally biased region" description="Basic residues" evidence="1">
    <location>
        <begin position="27"/>
        <end position="37"/>
    </location>
</feature>
<feature type="region of interest" description="Disordered" evidence="1">
    <location>
        <begin position="861"/>
        <end position="911"/>
    </location>
</feature>
<evidence type="ECO:0000313" key="4">
    <source>
        <dbReference type="EMBL" id="KAG0262282.1"/>
    </source>
</evidence>
<feature type="compositionally biased region" description="Polar residues" evidence="1">
    <location>
        <begin position="874"/>
        <end position="887"/>
    </location>
</feature>
<feature type="compositionally biased region" description="Polar residues" evidence="1">
    <location>
        <begin position="648"/>
        <end position="658"/>
    </location>
</feature>
<feature type="compositionally biased region" description="Low complexity" evidence="1">
    <location>
        <begin position="719"/>
        <end position="745"/>
    </location>
</feature>
<accession>A0A9P6QAC2</accession>
<sequence>MRLFRNAAIAMTVLALSINILAEAAPKRSKHHHKTKPRQSPSSKRTRTHKHVSPPAKPTDSIPAPDIALKLVANNTGLDTHIPQSPEGIQFMLASSFGGCPPPLISNTQNIVSKACSGLCCLPCPATSTFYEPGIMDQLNDAVSIVRAISCVATLFLGVSYLVLPNRKQDSHLVLLFMFFTNAVWQGLGTIWLAKKREHTCHSDVEESTLANNTLCGAQAILLVYLTGVLFCQAITLMANMFALIVYRSTRLQTHLLKLILLSFVLPVTLIIYPWVKQSFGYVGYGSVCFMTSDLADAHFFYPIMSLMSAGVMLHLATVGHVVKMYIQRDQDWSNAINTGSAFSLSVLSKRQQSVHTAREISHLLQQQWRPAAFVLCQLVIFLVYFGFYFFETKKFEHIQSTLPWFQEWAACLSQQAVAQITSLISSSASPVTVSSVVAPSYVQLLGQNAQSQCKALSAPHVPAFHKLVLSEIGPPAFGIIVFFIFASKRDLWQDWKKLIAQKGFRRPTDVDLQTFKIIEKSGGSGGGFRSGSSAAGRYGSDEKSGFGLDKSSASVLSIPPPVYEAIARPGAAHARQGVKRFESPDAKTTLAGTAAPAYDDGFIPYVAPLGSNSEEEKKKGDVKRSLSIQQRLLARSRSYAQEGGLSISGSPRRSNTAFGLFTRGKGEDAPSSLTSSPEKKAADKPTVTATVATTAGAPPPLYSSLSSIPETPRLYPNRSFSTRSSRLSRSSTMTASTTSSSSSSPYTVVGLDHSESAEVQRATRHQVISASEHWPSRASGPVSSVVVSTTPLARPTRQHAVGGNGGDINVRRTASTSSRASRRQSARRAALLEGDDDGCATLVLGEDDDSVTHFLVRLDSLSSSNSGGSGNSVARTNTASPRASTQTPPPHLPPRSQRRPTSGGSSRTSA</sequence>
<feature type="compositionally biased region" description="Low complexity" evidence="1">
    <location>
        <begin position="900"/>
        <end position="911"/>
    </location>
</feature>
<dbReference type="InterPro" id="IPR050949">
    <property type="entry name" value="GPCR_Fz/Smo-like"/>
</dbReference>
<evidence type="ECO:0000256" key="2">
    <source>
        <dbReference type="SAM" id="Phobius"/>
    </source>
</evidence>
<feature type="transmembrane region" description="Helical" evidence="2">
    <location>
        <begin position="259"/>
        <end position="276"/>
    </location>
</feature>
<feature type="transmembrane region" description="Helical" evidence="2">
    <location>
        <begin position="300"/>
        <end position="323"/>
    </location>
</feature>
<dbReference type="AlphaFoldDB" id="A0A9P6QAC2"/>
<dbReference type="PANTHER" id="PTHR31787:SF3">
    <property type="entry name" value="FRIZZLED AND SMOOTHENED-LIKE PROTEIN H"/>
    <property type="match status" value="1"/>
</dbReference>
<dbReference type="Gene3D" id="1.20.1070.10">
    <property type="entry name" value="Rhodopsin 7-helix transmembrane proteins"/>
    <property type="match status" value="1"/>
</dbReference>
<feature type="region of interest" description="Disordered" evidence="1">
    <location>
        <begin position="793"/>
        <end position="830"/>
    </location>
</feature>
<keyword evidence="3" id="KW-0732">Signal</keyword>
<feature type="transmembrane region" description="Helical" evidence="2">
    <location>
        <begin position="173"/>
        <end position="194"/>
    </location>
</feature>